<dbReference type="RefSeq" id="WP_154728622.1">
    <property type="nucleotide sequence ID" value="NZ_SZYE01000023.1"/>
</dbReference>
<dbReference type="SUPFAM" id="SSF52518">
    <property type="entry name" value="Thiamin diphosphate-binding fold (THDP-binding)"/>
    <property type="match status" value="1"/>
</dbReference>
<keyword evidence="3" id="KW-0786">Thiamine pyrophosphate</keyword>
<dbReference type="PANTHER" id="PTHR47514:SF1">
    <property type="entry name" value="TRANSKETOLASE N-TERMINAL SECTION-RELATED"/>
    <property type="match status" value="1"/>
</dbReference>
<comment type="similarity">
    <text evidence="2">Belongs to the transketolase family.</text>
</comment>
<reference evidence="5 6" key="1">
    <citation type="submission" date="2019-05" db="EMBL/GenBank/DDBJ databases">
        <title>Genome sequence of Cellulomonas hominis strain CS1.</title>
        <authorList>
            <person name="Belmont J."/>
            <person name="Maclea K.S."/>
        </authorList>
    </citation>
    <scope>NUCLEOTIDE SEQUENCE [LARGE SCALE GENOMIC DNA]</scope>
    <source>
        <strain evidence="5 6">CS1</strain>
    </source>
</reference>
<sequence>MTTSPPLTSRLPDTLLRHLARVTGDDKHDPAARSTLDVLWVLHEHVLQLAPWESRDRFLLSKGHGPASYYAVLATQGLIPESWLDDLAGFGSPLGHHPDRLLIPPVEISSGSLGHGLPIAVGLARGLEVARATGRVFVLLGDAELDEGSNHEAIAVAGRWSLGNLHAIVVDNDSASLGWPGGIGARFTGEGWTSTDVAGSDHDAIRRSLSAAGDRPHVTVVRTERKGS</sequence>
<dbReference type="Proteomes" id="UP000308121">
    <property type="component" value="Unassembled WGS sequence"/>
</dbReference>
<evidence type="ECO:0000313" key="6">
    <source>
        <dbReference type="Proteomes" id="UP000308121"/>
    </source>
</evidence>
<proteinExistence type="inferred from homology"/>
<dbReference type="InterPro" id="IPR005474">
    <property type="entry name" value="Transketolase_N"/>
</dbReference>
<dbReference type="Gene3D" id="3.40.50.970">
    <property type="match status" value="1"/>
</dbReference>
<dbReference type="OrthoDB" id="9759664at2"/>
<organism evidence="5 6">
    <name type="scientific">Cellulomonas hominis</name>
    <dbReference type="NCBI Taxonomy" id="156981"/>
    <lineage>
        <taxon>Bacteria</taxon>
        <taxon>Bacillati</taxon>
        <taxon>Actinomycetota</taxon>
        <taxon>Actinomycetes</taxon>
        <taxon>Micrococcales</taxon>
        <taxon>Cellulomonadaceae</taxon>
        <taxon>Cellulomonas</taxon>
    </lineage>
</organism>
<comment type="caution">
    <text evidence="5">The sequence shown here is derived from an EMBL/GenBank/DDBJ whole genome shotgun (WGS) entry which is preliminary data.</text>
</comment>
<comment type="cofactor">
    <cofactor evidence="1">
        <name>thiamine diphosphate</name>
        <dbReference type="ChEBI" id="CHEBI:58937"/>
    </cofactor>
</comment>
<dbReference type="InterPro" id="IPR029061">
    <property type="entry name" value="THDP-binding"/>
</dbReference>
<dbReference type="GO" id="GO:0000287">
    <property type="term" value="F:magnesium ion binding"/>
    <property type="evidence" value="ECO:0007669"/>
    <property type="project" value="UniProtKB-ARBA"/>
</dbReference>
<name>A0A7Z8K0L0_9CELL</name>
<dbReference type="EMBL" id="SZYE01000023">
    <property type="protein sequence ID" value="TKR26538.1"/>
    <property type="molecule type" value="Genomic_DNA"/>
</dbReference>
<dbReference type="PANTHER" id="PTHR47514">
    <property type="entry name" value="TRANSKETOLASE N-TERMINAL SECTION-RELATED"/>
    <property type="match status" value="1"/>
</dbReference>
<evidence type="ECO:0000259" key="4">
    <source>
        <dbReference type="Pfam" id="PF00456"/>
    </source>
</evidence>
<evidence type="ECO:0000256" key="1">
    <source>
        <dbReference type="ARBA" id="ARBA00001964"/>
    </source>
</evidence>
<dbReference type="Pfam" id="PF00456">
    <property type="entry name" value="Transketolase_N"/>
    <property type="match status" value="1"/>
</dbReference>
<evidence type="ECO:0000256" key="2">
    <source>
        <dbReference type="ARBA" id="ARBA00007131"/>
    </source>
</evidence>
<protein>
    <submittedName>
        <fullName evidence="5">Transketolase</fullName>
    </submittedName>
</protein>
<feature type="domain" description="Transketolase N-terminal" evidence="4">
    <location>
        <begin position="32"/>
        <end position="223"/>
    </location>
</feature>
<accession>A0A7Z8K0L0</accession>
<dbReference type="AlphaFoldDB" id="A0A7Z8K0L0"/>
<evidence type="ECO:0000256" key="3">
    <source>
        <dbReference type="ARBA" id="ARBA00023052"/>
    </source>
</evidence>
<evidence type="ECO:0000313" key="5">
    <source>
        <dbReference type="EMBL" id="TKR26538.1"/>
    </source>
</evidence>
<gene>
    <name evidence="5" type="ORF">FA014_05090</name>
</gene>